<evidence type="ECO:0000313" key="2">
    <source>
        <dbReference type="Proteomes" id="UP000653454"/>
    </source>
</evidence>
<dbReference type="AlphaFoldDB" id="A0A8S4FXG1"/>
<evidence type="ECO:0000313" key="1">
    <source>
        <dbReference type="EMBL" id="CAG9132829.1"/>
    </source>
</evidence>
<accession>A0A8S4FXG1</accession>
<keyword evidence="2" id="KW-1185">Reference proteome</keyword>
<dbReference type="InterPro" id="IPR057251">
    <property type="entry name" value="FP_C"/>
</dbReference>
<sequence>MSKLTRTPPQINISMSASNPDLPTSENLRCDKRRRLSGDERDSSTSMQCELQKLFASLELKLLHRIETIEKDVREIKCMSTSSQETNQAIEKSISFVTSQLTALEDKIDKLEDNRKVISKEISLLDSKCENMERIMRKSCIEIRNVPKIKNEKLNDLFNMIHTLSAKLGLKLGNSDLRDVYRINNKANKDVSSVIFEVSNTLLKSCFLESAKKWNRSGSDQLNSTHLGLTGNVTPIYISECLTARAKRIHYLARDFAKTHSYDFCWTSNGLVYLRKKSGDPYILVAHEGKLDELK</sequence>
<reference evidence="1" key="1">
    <citation type="submission" date="2020-11" db="EMBL/GenBank/DDBJ databases">
        <authorList>
            <person name="Whiteford S."/>
        </authorList>
    </citation>
    <scope>NUCLEOTIDE SEQUENCE</scope>
</reference>
<gene>
    <name evidence="1" type="ORF">PLXY2_LOCUS11128</name>
</gene>
<proteinExistence type="predicted"/>
<protein>
    <submittedName>
        <fullName evidence="1">(diamondback moth) hypothetical protein</fullName>
    </submittedName>
</protein>
<dbReference type="Pfam" id="PF25298">
    <property type="entry name" value="Baculo_FP_2nd"/>
    <property type="match status" value="1"/>
</dbReference>
<organism evidence="1 2">
    <name type="scientific">Plutella xylostella</name>
    <name type="common">Diamondback moth</name>
    <name type="synonym">Plutella maculipennis</name>
    <dbReference type="NCBI Taxonomy" id="51655"/>
    <lineage>
        <taxon>Eukaryota</taxon>
        <taxon>Metazoa</taxon>
        <taxon>Ecdysozoa</taxon>
        <taxon>Arthropoda</taxon>
        <taxon>Hexapoda</taxon>
        <taxon>Insecta</taxon>
        <taxon>Pterygota</taxon>
        <taxon>Neoptera</taxon>
        <taxon>Endopterygota</taxon>
        <taxon>Lepidoptera</taxon>
        <taxon>Glossata</taxon>
        <taxon>Ditrysia</taxon>
        <taxon>Yponomeutoidea</taxon>
        <taxon>Plutellidae</taxon>
        <taxon>Plutella</taxon>
    </lineage>
</organism>
<comment type="caution">
    <text evidence="1">The sequence shown here is derived from an EMBL/GenBank/DDBJ whole genome shotgun (WGS) entry which is preliminary data.</text>
</comment>
<dbReference type="Proteomes" id="UP000653454">
    <property type="component" value="Unassembled WGS sequence"/>
</dbReference>
<dbReference type="EMBL" id="CAJHNJ030000054">
    <property type="protein sequence ID" value="CAG9132829.1"/>
    <property type="molecule type" value="Genomic_DNA"/>
</dbReference>
<name>A0A8S4FXG1_PLUXY</name>